<sequence>MTGNLPTIVAAIITAARDAAADIEYASTEENLTAERARALKALADNLYATAFQAEENDPEAVRFLCDMLGLEKLLAAFDAQCGPEQSQTSSR</sequence>
<accession>A0A6L6HWY9</accession>
<dbReference type="RefSeq" id="WP_154765923.1">
    <property type="nucleotide sequence ID" value="NZ_WMBT01000017.1"/>
</dbReference>
<keyword evidence="2" id="KW-1185">Reference proteome</keyword>
<evidence type="ECO:0000313" key="1">
    <source>
        <dbReference type="EMBL" id="MTE01848.1"/>
    </source>
</evidence>
<organism evidence="1 2">
    <name type="scientific">Paracoccus lichenicola</name>
    <dbReference type="NCBI Taxonomy" id="2665644"/>
    <lineage>
        <taxon>Bacteria</taxon>
        <taxon>Pseudomonadati</taxon>
        <taxon>Pseudomonadota</taxon>
        <taxon>Alphaproteobacteria</taxon>
        <taxon>Rhodobacterales</taxon>
        <taxon>Paracoccaceae</taxon>
        <taxon>Paracoccus</taxon>
    </lineage>
</organism>
<comment type="caution">
    <text evidence="1">The sequence shown here is derived from an EMBL/GenBank/DDBJ whole genome shotgun (WGS) entry which is preliminary data.</text>
</comment>
<evidence type="ECO:0000313" key="2">
    <source>
        <dbReference type="Proteomes" id="UP000481417"/>
    </source>
</evidence>
<proteinExistence type="predicted"/>
<dbReference type="Proteomes" id="UP000481417">
    <property type="component" value="Unassembled WGS sequence"/>
</dbReference>
<gene>
    <name evidence="1" type="ORF">GIY56_16280</name>
</gene>
<reference evidence="1 2" key="1">
    <citation type="submission" date="2019-11" db="EMBL/GenBank/DDBJ databases">
        <authorList>
            <person name="Lang L."/>
        </authorList>
    </citation>
    <scope>NUCLEOTIDE SEQUENCE [LARGE SCALE GENOMIC DNA]</scope>
    <source>
        <strain evidence="1 2">YIM 132242</strain>
    </source>
</reference>
<name>A0A6L6HWY9_9RHOB</name>
<dbReference type="AlphaFoldDB" id="A0A6L6HWY9"/>
<protein>
    <submittedName>
        <fullName evidence="1">Uncharacterized protein</fullName>
    </submittedName>
</protein>
<dbReference type="EMBL" id="WMBT01000017">
    <property type="protein sequence ID" value="MTE01848.1"/>
    <property type="molecule type" value="Genomic_DNA"/>
</dbReference>